<name>A0A852ZWS0_9ACTN</name>
<reference evidence="2 3" key="1">
    <citation type="submission" date="2020-07" db="EMBL/GenBank/DDBJ databases">
        <title>Sequencing the genomes of 1000 actinobacteria strains.</title>
        <authorList>
            <person name="Klenk H.-P."/>
        </authorList>
    </citation>
    <scope>NUCLEOTIDE SEQUENCE [LARGE SCALE GENOMIC DNA]</scope>
    <source>
        <strain evidence="2 3">DSM 42178</strain>
    </source>
</reference>
<protein>
    <submittedName>
        <fullName evidence="2">Uncharacterized protein</fullName>
    </submittedName>
</protein>
<comment type="caution">
    <text evidence="2">The sequence shown here is derived from an EMBL/GenBank/DDBJ whole genome shotgun (WGS) entry which is preliminary data.</text>
</comment>
<proteinExistence type="predicted"/>
<feature type="compositionally biased region" description="Low complexity" evidence="1">
    <location>
        <begin position="107"/>
        <end position="124"/>
    </location>
</feature>
<feature type="region of interest" description="Disordered" evidence="1">
    <location>
        <begin position="58"/>
        <end position="144"/>
    </location>
</feature>
<gene>
    <name evidence="2" type="ORF">FHU37_003786</name>
</gene>
<organism evidence="2 3">
    <name type="scientific">Allostreptomyces psammosilenae</name>
    <dbReference type="NCBI Taxonomy" id="1892865"/>
    <lineage>
        <taxon>Bacteria</taxon>
        <taxon>Bacillati</taxon>
        <taxon>Actinomycetota</taxon>
        <taxon>Actinomycetes</taxon>
        <taxon>Kitasatosporales</taxon>
        <taxon>Streptomycetaceae</taxon>
        <taxon>Allostreptomyces</taxon>
    </lineage>
</organism>
<dbReference type="AlphaFoldDB" id="A0A852ZWS0"/>
<sequence>MEPVIVLGAVVILLVLLGIATVKGFTVDSRDGADWAYRNQAARALRPGDQLTAIDSVTRASAEASAQVAPVVREEAEPTRASGDPAARPSQGGAAVPPRHRVRRRAVPTAAPATAPGRRAAQRPATRRPDDGRECNAGGGSRSA</sequence>
<dbReference type="EMBL" id="JACBZD010000001">
    <property type="protein sequence ID" value="NYI06843.1"/>
    <property type="molecule type" value="Genomic_DNA"/>
</dbReference>
<evidence type="ECO:0000313" key="2">
    <source>
        <dbReference type="EMBL" id="NYI06843.1"/>
    </source>
</evidence>
<dbReference type="Proteomes" id="UP000567795">
    <property type="component" value="Unassembled WGS sequence"/>
</dbReference>
<evidence type="ECO:0000313" key="3">
    <source>
        <dbReference type="Proteomes" id="UP000567795"/>
    </source>
</evidence>
<dbReference type="RefSeq" id="WP_179815359.1">
    <property type="nucleotide sequence ID" value="NZ_JACBZD010000001.1"/>
</dbReference>
<accession>A0A852ZWS0</accession>
<evidence type="ECO:0000256" key="1">
    <source>
        <dbReference type="SAM" id="MobiDB-lite"/>
    </source>
</evidence>
<keyword evidence="3" id="KW-1185">Reference proteome</keyword>